<organism evidence="2 3">
    <name type="scientific">Molorchus minor</name>
    <dbReference type="NCBI Taxonomy" id="1323400"/>
    <lineage>
        <taxon>Eukaryota</taxon>
        <taxon>Metazoa</taxon>
        <taxon>Ecdysozoa</taxon>
        <taxon>Arthropoda</taxon>
        <taxon>Hexapoda</taxon>
        <taxon>Insecta</taxon>
        <taxon>Pterygota</taxon>
        <taxon>Neoptera</taxon>
        <taxon>Endopterygota</taxon>
        <taxon>Coleoptera</taxon>
        <taxon>Polyphaga</taxon>
        <taxon>Cucujiformia</taxon>
        <taxon>Chrysomeloidea</taxon>
        <taxon>Cerambycidae</taxon>
        <taxon>Lamiinae</taxon>
        <taxon>Monochamini</taxon>
        <taxon>Molorchus</taxon>
    </lineage>
</organism>
<evidence type="ECO:0000313" key="3">
    <source>
        <dbReference type="Proteomes" id="UP001162164"/>
    </source>
</evidence>
<protein>
    <submittedName>
        <fullName evidence="2">Uncharacterized protein</fullName>
    </submittedName>
</protein>
<dbReference type="Proteomes" id="UP001162164">
    <property type="component" value="Unassembled WGS sequence"/>
</dbReference>
<comment type="caution">
    <text evidence="2">The sequence shown here is derived from an EMBL/GenBank/DDBJ whole genome shotgun (WGS) entry which is preliminary data.</text>
</comment>
<evidence type="ECO:0000256" key="1">
    <source>
        <dbReference type="SAM" id="MobiDB-lite"/>
    </source>
</evidence>
<feature type="compositionally biased region" description="Polar residues" evidence="1">
    <location>
        <begin position="70"/>
        <end position="89"/>
    </location>
</feature>
<keyword evidence="3" id="KW-1185">Reference proteome</keyword>
<name>A0ABQ9JYS4_9CUCU</name>
<evidence type="ECO:0000313" key="2">
    <source>
        <dbReference type="EMBL" id="KAJ8983515.1"/>
    </source>
</evidence>
<accession>A0ABQ9JYS4</accession>
<dbReference type="EMBL" id="JAPWTJ010000071">
    <property type="protein sequence ID" value="KAJ8983515.1"/>
    <property type="molecule type" value="Genomic_DNA"/>
</dbReference>
<proteinExistence type="predicted"/>
<reference evidence="2" key="1">
    <citation type="journal article" date="2023" name="Insect Mol. Biol.">
        <title>Genome sequencing provides insights into the evolution of gene families encoding plant cell wall-degrading enzymes in longhorned beetles.</title>
        <authorList>
            <person name="Shin N.R."/>
            <person name="Okamura Y."/>
            <person name="Kirsch R."/>
            <person name="Pauchet Y."/>
        </authorList>
    </citation>
    <scope>NUCLEOTIDE SEQUENCE</scope>
    <source>
        <strain evidence="2">MMC_N1</strain>
    </source>
</reference>
<feature type="region of interest" description="Disordered" evidence="1">
    <location>
        <begin position="62"/>
        <end position="106"/>
    </location>
</feature>
<gene>
    <name evidence="2" type="ORF">NQ317_012006</name>
</gene>
<sequence>MTDSRWAAGSGQRAKALAAVAGSVGAWHPCKAQCGSASSQQCLPWLLTQRVLQPEPLYAQVNMEKKRNRQPSLGNASLNHLTDAQTQPKGQPPPLTSLPAGKDSWV</sequence>